<dbReference type="InterPro" id="IPR015141">
    <property type="entry name" value="PLipase_A2_prok/fun"/>
</dbReference>
<comment type="caution">
    <text evidence="1">The sequence shown here is derived from an EMBL/GenBank/DDBJ whole genome shotgun (WGS) entry which is preliminary data.</text>
</comment>
<dbReference type="InterPro" id="IPR036444">
    <property type="entry name" value="PLipase_A2_dom_sf"/>
</dbReference>
<dbReference type="EMBL" id="JAWRVE010000062">
    <property type="protein sequence ID" value="KAL1865312.1"/>
    <property type="molecule type" value="Genomic_DNA"/>
</dbReference>
<organism evidence="1 2">
    <name type="scientific">Diaporthe australafricana</name>
    <dbReference type="NCBI Taxonomy" id="127596"/>
    <lineage>
        <taxon>Eukaryota</taxon>
        <taxon>Fungi</taxon>
        <taxon>Dikarya</taxon>
        <taxon>Ascomycota</taxon>
        <taxon>Pezizomycotina</taxon>
        <taxon>Sordariomycetes</taxon>
        <taxon>Sordariomycetidae</taxon>
        <taxon>Diaporthales</taxon>
        <taxon>Diaporthaceae</taxon>
        <taxon>Diaporthe</taxon>
    </lineage>
</organism>
<keyword evidence="2" id="KW-1185">Reference proteome</keyword>
<sequence length="196" mass="22337">MTEALYQATTGAVEDQADRFLFNITLESFMYLRDLHYPSYFDWDSDGCSQSPDAPFGFPFLPACYRHDFGYDQYKKQGRFTPEGKDSLDRNFREDLYHQCSAPGLQVDVCQACAEDPHRKDIDCKHRTDMCKFPAQDVCKCLGDMYYAAVVKFGKEKRAPVKIPKISDIKVPSFDVASLGLCLNKNLHSADDKPVD</sequence>
<dbReference type="SUPFAM" id="SSF48619">
    <property type="entry name" value="Phospholipase A2, PLA2"/>
    <property type="match status" value="1"/>
</dbReference>
<name>A0ABR3WPC6_9PEZI</name>
<protein>
    <recommendedName>
        <fullName evidence="3">Phospholipase A2</fullName>
    </recommendedName>
</protein>
<gene>
    <name evidence="1" type="ORF">Daus18300_007202</name>
</gene>
<dbReference type="Pfam" id="PF09056">
    <property type="entry name" value="Phospholip_A2_3"/>
    <property type="match status" value="1"/>
</dbReference>
<dbReference type="Proteomes" id="UP001583177">
    <property type="component" value="Unassembled WGS sequence"/>
</dbReference>
<dbReference type="Gene3D" id="1.20.90.10">
    <property type="entry name" value="Phospholipase A2 domain"/>
    <property type="match status" value="1"/>
</dbReference>
<evidence type="ECO:0000313" key="2">
    <source>
        <dbReference type="Proteomes" id="UP001583177"/>
    </source>
</evidence>
<evidence type="ECO:0000313" key="1">
    <source>
        <dbReference type="EMBL" id="KAL1865312.1"/>
    </source>
</evidence>
<evidence type="ECO:0008006" key="3">
    <source>
        <dbReference type="Google" id="ProtNLM"/>
    </source>
</evidence>
<accession>A0ABR3WPC6</accession>
<proteinExistence type="predicted"/>
<reference evidence="1 2" key="1">
    <citation type="journal article" date="2024" name="IMA Fungus">
        <title>IMA Genome - F19 : A genome assembly and annotation guide to empower mycologists, including annotated draft genome sequences of Ceratocystis pirilliformis, Diaporthe australafricana, Fusarium ophioides, Paecilomyces lecythidis, and Sporothrix stenoceras.</title>
        <authorList>
            <person name="Aylward J."/>
            <person name="Wilson A.M."/>
            <person name="Visagie C.M."/>
            <person name="Spraker J."/>
            <person name="Barnes I."/>
            <person name="Buitendag C."/>
            <person name="Ceriani C."/>
            <person name="Del Mar Angel L."/>
            <person name="du Plessis D."/>
            <person name="Fuchs T."/>
            <person name="Gasser K."/>
            <person name="Kramer D."/>
            <person name="Li W."/>
            <person name="Munsamy K."/>
            <person name="Piso A."/>
            <person name="Price J.L."/>
            <person name="Sonnekus B."/>
            <person name="Thomas C."/>
            <person name="van der Nest A."/>
            <person name="van Dijk A."/>
            <person name="van Heerden A."/>
            <person name="van Vuuren N."/>
            <person name="Yilmaz N."/>
            <person name="Duong T.A."/>
            <person name="van der Merwe N.A."/>
            <person name="Wingfield M.J."/>
            <person name="Wingfield B.D."/>
        </authorList>
    </citation>
    <scope>NUCLEOTIDE SEQUENCE [LARGE SCALE GENOMIC DNA]</scope>
    <source>
        <strain evidence="1 2">CMW 18300</strain>
    </source>
</reference>